<evidence type="ECO:0000313" key="1">
    <source>
        <dbReference type="EMBL" id="OIW29001.1"/>
    </source>
</evidence>
<dbReference type="Proteomes" id="UP000182658">
    <property type="component" value="Unassembled WGS sequence"/>
</dbReference>
<name>A0A1J7J6V7_9PEZI</name>
<sequence>MKTRELYRTSGKMAVIPAPQLMVACPSTREVSLLQGLALPPHEDYEPFPLALVTPIQEMTQCMTRVHTHTLYPYQQGSAWDRRLLVGVAVLGRAFHMVPGRMNGTRNSLQRARVSETWIMQYVSVSGLTQVAPGPMLRCCFPWREPAVLD</sequence>
<accession>A0A1J7J6V7</accession>
<keyword evidence="2" id="KW-1185">Reference proteome</keyword>
<dbReference type="AlphaFoldDB" id="A0A1J7J6V7"/>
<dbReference type="EMBL" id="KV875098">
    <property type="protein sequence ID" value="OIW29001.1"/>
    <property type="molecule type" value="Genomic_DNA"/>
</dbReference>
<evidence type="ECO:0000313" key="2">
    <source>
        <dbReference type="Proteomes" id="UP000182658"/>
    </source>
</evidence>
<reference evidence="1 2" key="1">
    <citation type="submission" date="2016-10" db="EMBL/GenBank/DDBJ databases">
        <title>Draft genome sequence of Coniochaeta ligniaria NRRL30616, a lignocellulolytic fungus for bioabatement of inhibitors in plant biomass hydrolysates.</title>
        <authorList>
            <consortium name="DOE Joint Genome Institute"/>
            <person name="Jimenez D.J."/>
            <person name="Hector R.E."/>
            <person name="Riley R."/>
            <person name="Sun H."/>
            <person name="Grigoriev I.V."/>
            <person name="Van Elsas J.D."/>
            <person name="Nichols N.N."/>
        </authorList>
    </citation>
    <scope>NUCLEOTIDE SEQUENCE [LARGE SCALE GENOMIC DNA]</scope>
    <source>
        <strain evidence="1 2">NRRL 30616</strain>
    </source>
</reference>
<organism evidence="1 2">
    <name type="scientific">Coniochaeta ligniaria NRRL 30616</name>
    <dbReference type="NCBI Taxonomy" id="1408157"/>
    <lineage>
        <taxon>Eukaryota</taxon>
        <taxon>Fungi</taxon>
        <taxon>Dikarya</taxon>
        <taxon>Ascomycota</taxon>
        <taxon>Pezizomycotina</taxon>
        <taxon>Sordariomycetes</taxon>
        <taxon>Sordariomycetidae</taxon>
        <taxon>Coniochaetales</taxon>
        <taxon>Coniochaetaceae</taxon>
        <taxon>Coniochaeta</taxon>
    </lineage>
</organism>
<protein>
    <submittedName>
        <fullName evidence="1">Uncharacterized protein</fullName>
    </submittedName>
</protein>
<dbReference type="InParanoid" id="A0A1J7J6V7"/>
<gene>
    <name evidence="1" type="ORF">CONLIGDRAFT_405125</name>
</gene>
<dbReference type="PROSITE" id="PS51257">
    <property type="entry name" value="PROKAR_LIPOPROTEIN"/>
    <property type="match status" value="1"/>
</dbReference>
<proteinExistence type="predicted"/>